<dbReference type="EMBL" id="CACRTG010000012">
    <property type="protein sequence ID" value="VYT05577.1"/>
    <property type="molecule type" value="Genomic_DNA"/>
</dbReference>
<dbReference type="InterPro" id="IPR024523">
    <property type="entry name" value="DUF3793"/>
</dbReference>
<evidence type="ECO:0008006" key="2">
    <source>
        <dbReference type="Google" id="ProtNLM"/>
    </source>
</evidence>
<dbReference type="Pfam" id="PF12672">
    <property type="entry name" value="DUF3793"/>
    <property type="match status" value="1"/>
</dbReference>
<protein>
    <recommendedName>
        <fullName evidence="2">DUF3793 family protein</fullName>
    </recommendedName>
</protein>
<reference evidence="1" key="1">
    <citation type="submission" date="2019-11" db="EMBL/GenBank/DDBJ databases">
        <authorList>
            <person name="Feng L."/>
        </authorList>
    </citation>
    <scope>NUCLEOTIDE SEQUENCE</scope>
    <source>
        <strain evidence="1">CnexileLFYP112</strain>
    </source>
</reference>
<gene>
    <name evidence="1" type="ORF">CNLFYP112_00387</name>
</gene>
<dbReference type="AlphaFoldDB" id="A0A6N2TJH2"/>
<name>A0A6N2TJH2_9FIRM</name>
<proteinExistence type="predicted"/>
<organism evidence="1">
    <name type="scientific">[Clostridium] nexile</name>
    <dbReference type="NCBI Taxonomy" id="29361"/>
    <lineage>
        <taxon>Bacteria</taxon>
        <taxon>Bacillati</taxon>
        <taxon>Bacillota</taxon>
        <taxon>Clostridia</taxon>
        <taxon>Lachnospirales</taxon>
        <taxon>Lachnospiraceae</taxon>
        <taxon>Tyzzerella</taxon>
    </lineage>
</organism>
<accession>A0A6N2TJH2</accession>
<sequence>MTAEVISYLLSQENEKEYLQSQMVLQCAPFLKRIKIAGMFCAKCFDEKICVEVLNNTDICYKLLYKVQGGFQVFLYRKEEFQTYLRRTEVRKFLIAYGYDCEHMENCLNLLGMRLKCYLQKEQLFPHEIGVFLGYPPEDVKAFIKQNGKGAVLCGYWKVYSNIKKAQLQFLMYDMAKVHAVNEYLCGRSVWKIALQNNCFSWYNGEREKEELTI</sequence>
<evidence type="ECO:0000313" key="1">
    <source>
        <dbReference type="EMBL" id="VYT05577.1"/>
    </source>
</evidence>